<keyword evidence="3" id="KW-1185">Reference proteome</keyword>
<evidence type="ECO:0000313" key="2">
    <source>
        <dbReference type="EMBL" id="KAK1584966.1"/>
    </source>
</evidence>
<dbReference type="RefSeq" id="XP_060412022.1">
    <property type="nucleotide sequence ID" value="XM_060558293.1"/>
</dbReference>
<gene>
    <name evidence="2" type="ORF">LY79DRAFT_559924</name>
</gene>
<accession>A0AAD8PUQ2</accession>
<dbReference type="GeneID" id="85442533"/>
<dbReference type="AlphaFoldDB" id="A0AAD8PUQ2"/>
<organism evidence="2 3">
    <name type="scientific">Colletotrichum navitas</name>
    <dbReference type="NCBI Taxonomy" id="681940"/>
    <lineage>
        <taxon>Eukaryota</taxon>
        <taxon>Fungi</taxon>
        <taxon>Dikarya</taxon>
        <taxon>Ascomycota</taxon>
        <taxon>Pezizomycotina</taxon>
        <taxon>Sordariomycetes</taxon>
        <taxon>Hypocreomycetidae</taxon>
        <taxon>Glomerellales</taxon>
        <taxon>Glomerellaceae</taxon>
        <taxon>Colletotrichum</taxon>
        <taxon>Colletotrichum graminicola species complex</taxon>
    </lineage>
</organism>
<protein>
    <submittedName>
        <fullName evidence="2">Uncharacterized protein</fullName>
    </submittedName>
</protein>
<comment type="caution">
    <text evidence="2">The sequence shown here is derived from an EMBL/GenBank/DDBJ whole genome shotgun (WGS) entry which is preliminary data.</text>
</comment>
<name>A0AAD8PUQ2_9PEZI</name>
<feature type="region of interest" description="Disordered" evidence="1">
    <location>
        <begin position="1"/>
        <end position="28"/>
    </location>
</feature>
<dbReference type="EMBL" id="JAHLJV010000049">
    <property type="protein sequence ID" value="KAK1584966.1"/>
    <property type="molecule type" value="Genomic_DNA"/>
</dbReference>
<evidence type="ECO:0000256" key="1">
    <source>
        <dbReference type="SAM" id="MobiDB-lite"/>
    </source>
</evidence>
<sequence>MRDAVAVEVGSKSEASRQPIHFNRSRPIEERKERGHLLPFPPISRVVPAVGFPFYALAVISHLHFSHLHTMNCSSTHTHSSKAWIRITTHATYRNRNSSIQRGRLGFAPVAVGGPGRHPPSASCSRLAALGMSSILLLGILCIRTPCTMWYPSLKQLSRLQARCIDRHSQPVLASKFSLRLRVTVRGWQ</sequence>
<evidence type="ECO:0000313" key="3">
    <source>
        <dbReference type="Proteomes" id="UP001230504"/>
    </source>
</evidence>
<reference evidence="2" key="1">
    <citation type="submission" date="2021-06" db="EMBL/GenBank/DDBJ databases">
        <title>Comparative genomics, transcriptomics and evolutionary studies reveal genomic signatures of adaptation to plant cell wall in hemibiotrophic fungi.</title>
        <authorList>
            <consortium name="DOE Joint Genome Institute"/>
            <person name="Baroncelli R."/>
            <person name="Diaz J.F."/>
            <person name="Benocci T."/>
            <person name="Peng M."/>
            <person name="Battaglia E."/>
            <person name="Haridas S."/>
            <person name="Andreopoulos W."/>
            <person name="Labutti K."/>
            <person name="Pangilinan J."/>
            <person name="Floch G.L."/>
            <person name="Makela M.R."/>
            <person name="Henrissat B."/>
            <person name="Grigoriev I.V."/>
            <person name="Crouch J.A."/>
            <person name="De Vries R.P."/>
            <person name="Sukno S.A."/>
            <person name="Thon M.R."/>
        </authorList>
    </citation>
    <scope>NUCLEOTIDE SEQUENCE</scope>
    <source>
        <strain evidence="2">CBS 125086</strain>
    </source>
</reference>
<dbReference type="Proteomes" id="UP001230504">
    <property type="component" value="Unassembled WGS sequence"/>
</dbReference>
<proteinExistence type="predicted"/>